<dbReference type="Proteomes" id="UP000000702">
    <property type="component" value="Unassembled WGS sequence"/>
</dbReference>
<keyword evidence="5 10" id="KW-0732">Signal</keyword>
<evidence type="ECO:0000256" key="6">
    <source>
        <dbReference type="ARBA" id="ARBA00023136"/>
    </source>
</evidence>
<feature type="compositionally biased region" description="Polar residues" evidence="9">
    <location>
        <begin position="295"/>
        <end position="308"/>
    </location>
</feature>
<comment type="caution">
    <text evidence="12">The sequence shown here is derived from an EMBL/GenBank/DDBJ whole genome shotgun (WGS) entry which is preliminary data.</text>
</comment>
<reference evidence="13" key="1">
    <citation type="submission" date="2011-07" db="EMBL/GenBank/DDBJ databases">
        <title>Divergent evolution of antigenic variation in African trypanosomes.</title>
        <authorList>
            <person name="Jackson A.P."/>
            <person name="Berry A."/>
            <person name="Allison H.C."/>
            <person name="Burton P."/>
            <person name="Anderson J."/>
            <person name="Aslett M."/>
            <person name="Brown R."/>
            <person name="Corton N."/>
            <person name="Harris D."/>
            <person name="Hauser H."/>
            <person name="Gamble J."/>
            <person name="Gilderthorp R."/>
            <person name="McQuillan J."/>
            <person name="Quail M.A."/>
            <person name="Sanders M."/>
            <person name="Van Tonder A."/>
            <person name="Ginger M.L."/>
            <person name="Donelson J.E."/>
            <person name="Field M.C."/>
            <person name="Barry J.D."/>
            <person name="Berriman M."/>
            <person name="Hertz-Fowler C."/>
        </authorList>
    </citation>
    <scope>NUCLEOTIDE SEQUENCE [LARGE SCALE GENOMIC DNA]</scope>
    <source>
        <strain evidence="13">IL3000</strain>
    </source>
</reference>
<keyword evidence="3" id="KW-1003">Cell membrane</keyword>
<dbReference type="InterPro" id="IPR025932">
    <property type="entry name" value="Trypano_VSG_B_N_dom"/>
</dbReference>
<evidence type="ECO:0000256" key="1">
    <source>
        <dbReference type="ARBA" id="ARBA00002523"/>
    </source>
</evidence>
<keyword evidence="13" id="KW-1185">Reference proteome</keyword>
<evidence type="ECO:0000256" key="5">
    <source>
        <dbReference type="ARBA" id="ARBA00022729"/>
    </source>
</evidence>
<evidence type="ECO:0000256" key="2">
    <source>
        <dbReference type="ARBA" id="ARBA00004609"/>
    </source>
</evidence>
<accession>F9WBC2</accession>
<keyword evidence="8" id="KW-0449">Lipoprotein</keyword>
<organism evidence="12 13">
    <name type="scientific">Trypanosoma congolense (strain IL3000)</name>
    <dbReference type="NCBI Taxonomy" id="1068625"/>
    <lineage>
        <taxon>Eukaryota</taxon>
        <taxon>Discoba</taxon>
        <taxon>Euglenozoa</taxon>
        <taxon>Kinetoplastea</taxon>
        <taxon>Metakinetoplastina</taxon>
        <taxon>Trypanosomatida</taxon>
        <taxon>Trypanosomatidae</taxon>
        <taxon>Trypanosoma</taxon>
        <taxon>Nannomonas</taxon>
    </lineage>
</organism>
<evidence type="ECO:0000256" key="3">
    <source>
        <dbReference type="ARBA" id="ARBA00022475"/>
    </source>
</evidence>
<dbReference type="EMBL" id="CAEQ01001562">
    <property type="protein sequence ID" value="CCD14553.1"/>
    <property type="molecule type" value="Genomic_DNA"/>
</dbReference>
<keyword evidence="6" id="KW-0472">Membrane</keyword>
<dbReference type="GO" id="GO:0005886">
    <property type="term" value="C:plasma membrane"/>
    <property type="evidence" value="ECO:0007669"/>
    <property type="project" value="UniProtKB-SubCell"/>
</dbReference>
<comment type="subcellular location">
    <subcellularLocation>
        <location evidence="2">Cell membrane</location>
        <topology evidence="2">Lipid-anchor</topology>
        <topology evidence="2">GPI-anchor</topology>
    </subcellularLocation>
</comment>
<evidence type="ECO:0000313" key="12">
    <source>
        <dbReference type="EMBL" id="CCD14553.1"/>
    </source>
</evidence>
<evidence type="ECO:0000256" key="10">
    <source>
        <dbReference type="SAM" id="SignalP"/>
    </source>
</evidence>
<evidence type="ECO:0000256" key="7">
    <source>
        <dbReference type="ARBA" id="ARBA00023180"/>
    </source>
</evidence>
<dbReference type="GO" id="GO:0098552">
    <property type="term" value="C:side of membrane"/>
    <property type="evidence" value="ECO:0007669"/>
    <property type="project" value="UniProtKB-KW"/>
</dbReference>
<keyword evidence="4" id="KW-0336">GPI-anchor</keyword>
<comment type="function">
    <text evidence="1">VSG forms a coat on the surface of the parasite. The trypanosome evades the immune response of the host by expressing a series of antigenically distinct VSGs from an estimated 1000 VSG genes.</text>
</comment>
<evidence type="ECO:0000256" key="4">
    <source>
        <dbReference type="ARBA" id="ARBA00022622"/>
    </source>
</evidence>
<feature type="compositionally biased region" description="Basic and acidic residues" evidence="9">
    <location>
        <begin position="271"/>
        <end position="294"/>
    </location>
</feature>
<evidence type="ECO:0000256" key="8">
    <source>
        <dbReference type="ARBA" id="ARBA00023288"/>
    </source>
</evidence>
<feature type="signal peptide" evidence="10">
    <location>
        <begin position="1"/>
        <end position="17"/>
    </location>
</feature>
<feature type="region of interest" description="Disordered" evidence="9">
    <location>
        <begin position="271"/>
        <end position="308"/>
    </location>
</feature>
<feature type="domain" description="Trypanosome variant surface glycoprotein B-type N-terminal" evidence="11">
    <location>
        <begin position="54"/>
        <end position="279"/>
    </location>
</feature>
<gene>
    <name evidence="12" type="ORF">TCIL3000_0_51600</name>
</gene>
<dbReference type="Pfam" id="PF13206">
    <property type="entry name" value="VSG_B"/>
    <property type="match status" value="1"/>
</dbReference>
<proteinExistence type="predicted"/>
<evidence type="ECO:0000259" key="11">
    <source>
        <dbReference type="Pfam" id="PF13206"/>
    </source>
</evidence>
<feature type="chain" id="PRO_5003394829" evidence="10">
    <location>
        <begin position="18"/>
        <end position="340"/>
    </location>
</feature>
<evidence type="ECO:0000256" key="9">
    <source>
        <dbReference type="SAM" id="MobiDB-lite"/>
    </source>
</evidence>
<keyword evidence="7" id="KW-0325">Glycoprotein</keyword>
<sequence>MMKFLVVVMVVIGVVRADEVGAAATLTNHNEASHRALCDFLKVAVDKWEHVKTRGPTDPLKKALKDTIFGYGSGEEDVEVLKSKLPSDYDEVGSGLLSDRSLWCGQPRDEDRVQQRRWPGHSGPHDLVCLCTAGENGWPVNSTSDTGSTLCGHNKDALEAGEKWWSGTKNMKKKDAIQKTWEVTVNQCLSGYSQGTDLVSALQKFKDKIKKTIFDDETRYILGEGGTGWSPCNGNAQVCVTYYPNRTSTNTWWSDLEKAFVQDEKIEKQRAEEEKRKQQQEAAKKDKNKTEDIKSTTPTTNQTEQNKTATLHETMRKLNLTSGTPIIPPSSWLLRAVFLI</sequence>
<dbReference type="VEuPathDB" id="TriTrypDB:TcIL3000_0_51600"/>
<name>F9WBC2_TRYCI</name>
<dbReference type="AlphaFoldDB" id="F9WBC2"/>
<evidence type="ECO:0000313" key="13">
    <source>
        <dbReference type="Proteomes" id="UP000000702"/>
    </source>
</evidence>
<reference evidence="12 13" key="2">
    <citation type="journal article" date="2012" name="Proc. Natl. Acad. Sci. U.S.A.">
        <title>Antigenic diversity is generated by distinct evolutionary mechanisms in African trypanosome species.</title>
        <authorList>
            <person name="Jackson A.P."/>
            <person name="Berry A."/>
            <person name="Aslett M."/>
            <person name="Allison H.C."/>
            <person name="Burton P."/>
            <person name="Vavrova-Anderson J."/>
            <person name="Brown R."/>
            <person name="Browne H."/>
            <person name="Corton N."/>
            <person name="Hauser H."/>
            <person name="Gamble J."/>
            <person name="Gilderthorp R."/>
            <person name="Marcello L."/>
            <person name="McQuillan J."/>
            <person name="Otto T.D."/>
            <person name="Quail M.A."/>
            <person name="Sanders M.J."/>
            <person name="van Tonder A."/>
            <person name="Ginger M.L."/>
            <person name="Field M.C."/>
            <person name="Barry J.D."/>
            <person name="Hertz-Fowler C."/>
            <person name="Berriman M."/>
        </authorList>
    </citation>
    <scope>NUCLEOTIDE SEQUENCE [LARGE SCALE GENOMIC DNA]</scope>
    <source>
        <strain evidence="12 13">IL3000</strain>
    </source>
</reference>
<protein>
    <submittedName>
        <fullName evidence="12">Variant surface glycoprotein</fullName>
    </submittedName>
</protein>